<accession>A0A1I8J382</accession>
<dbReference type="InterPro" id="IPR027417">
    <property type="entry name" value="P-loop_NTPase"/>
</dbReference>
<dbReference type="InterPro" id="IPR052267">
    <property type="entry name" value="N-DRC_Component"/>
</dbReference>
<dbReference type="Pfam" id="PF00004">
    <property type="entry name" value="AAA"/>
    <property type="match status" value="1"/>
</dbReference>
<dbReference type="PANTHER" id="PTHR14690">
    <property type="entry name" value="IQ MOTIF CONTAINING WITH AAA DOMAIN 1"/>
    <property type="match status" value="1"/>
</dbReference>
<feature type="compositionally biased region" description="Basic residues" evidence="1">
    <location>
        <begin position="944"/>
        <end position="958"/>
    </location>
</feature>
<evidence type="ECO:0000313" key="3">
    <source>
        <dbReference type="Proteomes" id="UP000095280"/>
    </source>
</evidence>
<feature type="region of interest" description="Disordered" evidence="1">
    <location>
        <begin position="37"/>
        <end position="78"/>
    </location>
</feature>
<feature type="compositionally biased region" description="Basic and acidic residues" evidence="1">
    <location>
        <begin position="37"/>
        <end position="50"/>
    </location>
</feature>
<dbReference type="PROSITE" id="PS50096">
    <property type="entry name" value="IQ"/>
    <property type="match status" value="1"/>
</dbReference>
<dbReference type="Proteomes" id="UP000095280">
    <property type="component" value="Unplaced"/>
</dbReference>
<feature type="domain" description="ATPase AAA-type core" evidence="2">
    <location>
        <begin position="696"/>
        <end position="810"/>
    </location>
</feature>
<dbReference type="WBParaSite" id="maker-uti_cns_0045504-snap-gene-0.6-mRNA-1">
    <property type="protein sequence ID" value="maker-uti_cns_0045504-snap-gene-0.6-mRNA-1"/>
    <property type="gene ID" value="maker-uti_cns_0045504-snap-gene-0.6"/>
</dbReference>
<feature type="compositionally biased region" description="Basic residues" evidence="1">
    <location>
        <begin position="488"/>
        <end position="502"/>
    </location>
</feature>
<dbReference type="PANTHER" id="PTHR14690:SF0">
    <property type="entry name" value="IQ MOTIF CONTAINING WITH AAA DOMAIN 1"/>
    <property type="match status" value="1"/>
</dbReference>
<feature type="region of interest" description="Disordered" evidence="1">
    <location>
        <begin position="600"/>
        <end position="636"/>
    </location>
</feature>
<dbReference type="InterPro" id="IPR003959">
    <property type="entry name" value="ATPase_AAA_core"/>
</dbReference>
<dbReference type="GO" id="GO:0016887">
    <property type="term" value="F:ATP hydrolysis activity"/>
    <property type="evidence" value="ECO:0007669"/>
    <property type="project" value="InterPro"/>
</dbReference>
<proteinExistence type="predicted"/>
<name>A0A1I8J382_9PLAT</name>
<dbReference type="Gene3D" id="1.10.8.60">
    <property type="match status" value="1"/>
</dbReference>
<dbReference type="Gene3D" id="3.40.50.300">
    <property type="entry name" value="P-loop containing nucleotide triphosphate hydrolases"/>
    <property type="match status" value="1"/>
</dbReference>
<dbReference type="SUPFAM" id="SSF52540">
    <property type="entry name" value="P-loop containing nucleoside triphosphate hydrolases"/>
    <property type="match status" value="1"/>
</dbReference>
<dbReference type="AlphaFoldDB" id="A0A1I8J382"/>
<dbReference type="GO" id="GO:0005524">
    <property type="term" value="F:ATP binding"/>
    <property type="evidence" value="ECO:0007669"/>
    <property type="project" value="InterPro"/>
</dbReference>
<keyword evidence="3" id="KW-1185">Reference proteome</keyword>
<evidence type="ECO:0000313" key="4">
    <source>
        <dbReference type="WBParaSite" id="maker-uti_cns_0045504-snap-gene-0.6-mRNA-1"/>
    </source>
</evidence>
<evidence type="ECO:0000256" key="1">
    <source>
        <dbReference type="SAM" id="MobiDB-lite"/>
    </source>
</evidence>
<feature type="compositionally biased region" description="Basic residues" evidence="1">
    <location>
        <begin position="604"/>
        <end position="630"/>
    </location>
</feature>
<evidence type="ECO:0000259" key="2">
    <source>
        <dbReference type="Pfam" id="PF00004"/>
    </source>
</evidence>
<protein>
    <submittedName>
        <fullName evidence="4">ATPase_AAA_core domain-containing protein</fullName>
    </submittedName>
</protein>
<organism evidence="3 4">
    <name type="scientific">Macrostomum lignano</name>
    <dbReference type="NCBI Taxonomy" id="282301"/>
    <lineage>
        <taxon>Eukaryota</taxon>
        <taxon>Metazoa</taxon>
        <taxon>Spiralia</taxon>
        <taxon>Lophotrochozoa</taxon>
        <taxon>Platyhelminthes</taxon>
        <taxon>Rhabditophora</taxon>
        <taxon>Macrostomorpha</taxon>
        <taxon>Macrostomida</taxon>
        <taxon>Macrostomidae</taxon>
        <taxon>Macrostomum</taxon>
    </lineage>
</organism>
<feature type="region of interest" description="Disordered" evidence="1">
    <location>
        <begin position="475"/>
        <end position="539"/>
    </location>
</feature>
<reference evidence="4" key="1">
    <citation type="submission" date="2016-11" db="UniProtKB">
        <authorList>
            <consortium name="WormBaseParasite"/>
        </authorList>
    </citation>
    <scope>IDENTIFICATION</scope>
</reference>
<sequence>GDGWQRLGAAPASHCADSDAELVGRIVRVCHHQDDAHRSVADANQRHDGEETSEQSSESTESSSQRSGKSWSTGAADDNVVNVSEEAADLPGASQNQAELMKPLYRKNKADKMRRVDSAFRLTGTFRNNGMITRPSITYNKEWREAQQALADLFENEKPPEAQKPEKDKVAFFQFLATMYIKYIQILRKLEACYDQIVHPQKRLVLRNVLDGVLGRLLELKQEMVDLECLEYHFFDDILSDLKLTPNDVEMPIPKYFVLEQEKNLRARQQLLGQILAKMGPSEKEEKAAEVKMSLEEAIRLVQVHERARQGRLRAKFMREIREQEEKSRQDATRGAPTLDPVDAAVRIQKLWRGVMIRRKVTRLRDDEFVWLGMNPPAQFLTAKKSTAQVHALKVQDMRRVTQSMHRQEYDQALVTIKEKLRETEGPDMKETMQDQIRQWFLECRDATGKFPDYPDGEEGSAELFKQKSVAELERELKEKEEGGGKGKGGKKGKKGGKSGGKKGKDAKGKKGGKGKKGKKDDDDDEGLKMKESKFTGDIGRAMQEYESIWKLRDESDNFQQKHDSELIKEAKRVEVEREIRQQVDELMRQELQNLKVAIDKEKVRKGKKSGKKKKGKKGKKSGKKGKKGKKEKDLTPDSTIEELFEELVMNGIIKKQANLEPMPSLADVRRTVSELACLPMGSEVVHKSAPLVKSLLLAGPSGIGKKMLVHAICTETGANLFDLSATNLAGKYPGKDGLRRLMHLIFKVGRALQPSVFLIDDCDKMFKKKIPKSDTSDPKRLKKELPKAMKNVKVDDRLLLVGCSRSPWEAEVKPFCSLYQRILLIPRPDYASRHLIWRRLLAKHNGIITGALDVSTLAKVTDGNTMGQIKLCCEEILTERRLAQMAKRPLTTQEFIPVIARREFVHSEEEEAFKKWYDRTPLGKKRAKAIAADEEEAQGGGKGKGKGKGKGGKKGKKNQGDIKLEFLEMEFDSLSPGLLPLHLRADGHQRAQVVPVEPALRVGHDLDQLLAPARLSLQGHHLGAASSNAEGRDCLRQRGELQEYVALPV</sequence>
<feature type="compositionally biased region" description="Basic and acidic residues" evidence="1">
    <location>
        <begin position="475"/>
        <end position="485"/>
    </location>
</feature>
<feature type="region of interest" description="Disordered" evidence="1">
    <location>
        <begin position="929"/>
        <end position="959"/>
    </location>
</feature>
<feature type="compositionally biased region" description="Low complexity" evidence="1">
    <location>
        <begin position="54"/>
        <end position="65"/>
    </location>
</feature>